<dbReference type="InterPro" id="IPR048394">
    <property type="entry name" value="FakA-like_M"/>
</dbReference>
<dbReference type="SUPFAM" id="SSF101473">
    <property type="entry name" value="DhaL-like"/>
    <property type="match status" value="1"/>
</dbReference>
<dbReference type="Pfam" id="PF21645">
    <property type="entry name" value="FakA-like_M"/>
    <property type="match status" value="1"/>
</dbReference>
<dbReference type="InterPro" id="IPR019986">
    <property type="entry name" value="YloV-like"/>
</dbReference>
<dbReference type="NCBIfam" id="TIGR03599">
    <property type="entry name" value="YloV"/>
    <property type="match status" value="1"/>
</dbReference>
<reference evidence="2 3" key="1">
    <citation type="submission" date="2016-10" db="EMBL/GenBank/DDBJ databases">
        <title>Complete Genome Sequence of Peptococcaceae strain DCMF.</title>
        <authorList>
            <person name="Edwards R.J."/>
            <person name="Holland S.I."/>
            <person name="Deshpande N.P."/>
            <person name="Wong Y.K."/>
            <person name="Ertan H."/>
            <person name="Manefield M."/>
            <person name="Russell T.L."/>
            <person name="Lee M.J."/>
        </authorList>
    </citation>
    <scope>NUCLEOTIDE SEQUENCE [LARGE SCALE GENOMIC DNA]</scope>
    <source>
        <strain evidence="2 3">DCMF</strain>
    </source>
</reference>
<dbReference type="EMBL" id="CP017634">
    <property type="protein sequence ID" value="ATW24681.1"/>
    <property type="molecule type" value="Genomic_DNA"/>
</dbReference>
<organism evidence="2 3">
    <name type="scientific">Formimonas warabiya</name>
    <dbReference type="NCBI Taxonomy" id="1761012"/>
    <lineage>
        <taxon>Bacteria</taxon>
        <taxon>Bacillati</taxon>
        <taxon>Bacillota</taxon>
        <taxon>Clostridia</taxon>
        <taxon>Eubacteriales</taxon>
        <taxon>Peptococcaceae</taxon>
        <taxon>Candidatus Formimonas</taxon>
    </lineage>
</organism>
<dbReference type="GO" id="GO:0006071">
    <property type="term" value="P:glycerol metabolic process"/>
    <property type="evidence" value="ECO:0007669"/>
    <property type="project" value="InterPro"/>
</dbReference>
<evidence type="ECO:0000259" key="1">
    <source>
        <dbReference type="PROSITE" id="PS51480"/>
    </source>
</evidence>
<evidence type="ECO:0000313" key="3">
    <source>
        <dbReference type="Proteomes" id="UP000323521"/>
    </source>
</evidence>
<dbReference type="InterPro" id="IPR004007">
    <property type="entry name" value="DhaL_dom"/>
</dbReference>
<dbReference type="SMART" id="SM01120">
    <property type="entry name" value="Dak2"/>
    <property type="match status" value="1"/>
</dbReference>
<dbReference type="InterPro" id="IPR033470">
    <property type="entry name" value="FakA-like_C"/>
</dbReference>
<dbReference type="GO" id="GO:0004371">
    <property type="term" value="F:glycerone kinase activity"/>
    <property type="evidence" value="ECO:0007669"/>
    <property type="project" value="InterPro"/>
</dbReference>
<dbReference type="Gene3D" id="1.25.40.340">
    <property type="match status" value="1"/>
</dbReference>
<name>A0A3G1KQE9_FORW1</name>
<dbReference type="PANTHER" id="PTHR33434:SF4">
    <property type="entry name" value="PHOSPHATASE PROTEIN"/>
    <property type="match status" value="1"/>
</dbReference>
<proteinExistence type="predicted"/>
<dbReference type="InterPro" id="IPR050270">
    <property type="entry name" value="DegV_domain_contain"/>
</dbReference>
<protein>
    <recommendedName>
        <fullName evidence="1">DhaL domain-containing protein</fullName>
    </recommendedName>
</protein>
<dbReference type="RefSeq" id="WP_148133902.1">
    <property type="nucleotide sequence ID" value="NZ_CP017634.1"/>
</dbReference>
<dbReference type="Pfam" id="PF13684">
    <property type="entry name" value="FakA-like_C"/>
    <property type="match status" value="1"/>
</dbReference>
<sequence>MKFTELTAALLEKFFIGGCGFLTANKEVVDALNVFPVPDGDTGTNMSLTMNSAVKDLTGLSSAAQVAHTVSRGALMGARGNSGVILSQLFRGFAQGVGDKKSLSAADFAFSLQKGVELAYKSVMKPVEGTILTVSREVAAAAVKEAKQNEDVFEVITYALEQGQAALNNTPNQLPVLKQAGVVDAGGKGFLMILEGGVRALQGEKIEAPLTRKEKRDFPLPGADQLSIPFQYCTEFIIKGDRLSVETIKSQFQDQGDSLLVVGTEDLVKVHVHTNHPGEILEFALTQGSLHDIKIDNMKEQHRETMDLTGPPAEEKCAVVVVAAGEGLAEIFRSLGVATVINGGQTMNPSAEDLLTAIEKVAAREVVVLPNNRNIILTAQQAQSLSEKSVAVVPTKSLAQGLAAMLAFDQDQTAAHNREEMTKAFAHVKTGEVTYAVRDSSFNGFSIKEKDILGLVNGSIEIIGQDVNQVVLDVIEKMVEPDHELITLFYGHHVTEEEANAVAARISEDFPNVEVEVHYGGQPLYYYLISLE</sequence>
<feature type="domain" description="DhaL" evidence="1">
    <location>
        <begin position="9"/>
        <end position="199"/>
    </location>
</feature>
<accession>A0A3G1KQE9</accession>
<gene>
    <name evidence="2" type="ORF">DCMF_07740</name>
</gene>
<dbReference type="InterPro" id="IPR036117">
    <property type="entry name" value="DhaL_dom_sf"/>
</dbReference>
<dbReference type="SMART" id="SM01121">
    <property type="entry name" value="Dak1_2"/>
    <property type="match status" value="1"/>
</dbReference>
<dbReference type="Proteomes" id="UP000323521">
    <property type="component" value="Chromosome"/>
</dbReference>
<dbReference type="KEGG" id="fwa:DCMF_07740"/>
<dbReference type="OrthoDB" id="9760324at2"/>
<evidence type="ECO:0000313" key="2">
    <source>
        <dbReference type="EMBL" id="ATW24681.1"/>
    </source>
</evidence>
<keyword evidence="3" id="KW-1185">Reference proteome</keyword>
<dbReference type="PANTHER" id="PTHR33434">
    <property type="entry name" value="DEGV DOMAIN-CONTAINING PROTEIN DR_1986-RELATED"/>
    <property type="match status" value="1"/>
</dbReference>
<dbReference type="PROSITE" id="PS51480">
    <property type="entry name" value="DHAL"/>
    <property type="match status" value="1"/>
</dbReference>
<dbReference type="AlphaFoldDB" id="A0A3G1KQE9"/>
<dbReference type="Pfam" id="PF02734">
    <property type="entry name" value="Dak2"/>
    <property type="match status" value="1"/>
</dbReference>